<dbReference type="GO" id="GO:0003964">
    <property type="term" value="F:RNA-directed DNA polymerase activity"/>
    <property type="evidence" value="ECO:0007669"/>
    <property type="project" value="UniProtKB-KW"/>
</dbReference>
<keyword evidence="12" id="KW-0233">DNA recombination</keyword>
<dbReference type="InterPro" id="IPR039537">
    <property type="entry name" value="Retrotran_Ty1/copia-like"/>
</dbReference>
<proteinExistence type="predicted"/>
<dbReference type="GO" id="GO:0003887">
    <property type="term" value="F:DNA-directed DNA polymerase activity"/>
    <property type="evidence" value="ECO:0007669"/>
    <property type="project" value="UniProtKB-KW"/>
</dbReference>
<dbReference type="GO" id="GO:0005634">
    <property type="term" value="C:nucleus"/>
    <property type="evidence" value="ECO:0007669"/>
    <property type="project" value="UniProtKB-ARBA"/>
</dbReference>
<dbReference type="Proteomes" id="UP000765509">
    <property type="component" value="Unassembled WGS sequence"/>
</dbReference>
<dbReference type="PROSITE" id="PS50994">
    <property type="entry name" value="INTEGRASE"/>
    <property type="match status" value="1"/>
</dbReference>
<keyword evidence="10" id="KW-0695">RNA-directed DNA polymerase</keyword>
<dbReference type="GO" id="GO:0015074">
    <property type="term" value="P:DNA integration"/>
    <property type="evidence" value="ECO:0007669"/>
    <property type="project" value="UniProtKB-KW"/>
</dbReference>
<dbReference type="GO" id="GO:0016787">
    <property type="term" value="F:hydrolase activity"/>
    <property type="evidence" value="ECO:0007669"/>
    <property type="project" value="UniProtKB-KW"/>
</dbReference>
<evidence type="ECO:0000256" key="11">
    <source>
        <dbReference type="ARBA" id="ARBA00022932"/>
    </source>
</evidence>
<comment type="catalytic activity">
    <reaction evidence="13">
        <text>DNA(n) + a 2'-deoxyribonucleoside 5'-triphosphate = DNA(n+1) + diphosphate</text>
        <dbReference type="Rhea" id="RHEA:22508"/>
        <dbReference type="Rhea" id="RHEA-COMP:17339"/>
        <dbReference type="Rhea" id="RHEA-COMP:17340"/>
        <dbReference type="ChEBI" id="CHEBI:33019"/>
        <dbReference type="ChEBI" id="CHEBI:61560"/>
        <dbReference type="ChEBI" id="CHEBI:173112"/>
        <dbReference type="EC" id="2.7.7.49"/>
    </reaction>
</comment>
<keyword evidence="9" id="KW-0229">DNA integration</keyword>
<keyword evidence="4" id="KW-0479">Metal-binding</keyword>
<organism evidence="16 17">
    <name type="scientific">Austropuccinia psidii MF-1</name>
    <dbReference type="NCBI Taxonomy" id="1389203"/>
    <lineage>
        <taxon>Eukaryota</taxon>
        <taxon>Fungi</taxon>
        <taxon>Dikarya</taxon>
        <taxon>Basidiomycota</taxon>
        <taxon>Pucciniomycotina</taxon>
        <taxon>Pucciniomycetes</taxon>
        <taxon>Pucciniales</taxon>
        <taxon>Sphaerophragmiaceae</taxon>
        <taxon>Austropuccinia</taxon>
    </lineage>
</organism>
<feature type="domain" description="Integrase catalytic" evidence="15">
    <location>
        <begin position="110"/>
        <end position="276"/>
    </location>
</feature>
<evidence type="ECO:0000256" key="1">
    <source>
        <dbReference type="ARBA" id="ARBA00022578"/>
    </source>
</evidence>
<dbReference type="Gene3D" id="3.30.420.10">
    <property type="entry name" value="Ribonuclease H-like superfamily/Ribonuclease H"/>
    <property type="match status" value="1"/>
</dbReference>
<keyword evidence="7" id="KW-0460">Magnesium</keyword>
<keyword evidence="17" id="KW-1185">Reference proteome</keyword>
<dbReference type="EMBL" id="AVOT02058257">
    <property type="protein sequence ID" value="MBW0552171.1"/>
    <property type="molecule type" value="Genomic_DNA"/>
</dbReference>
<dbReference type="GO" id="GO:0006310">
    <property type="term" value="P:DNA recombination"/>
    <property type="evidence" value="ECO:0007669"/>
    <property type="project" value="UniProtKB-KW"/>
</dbReference>
<evidence type="ECO:0000256" key="12">
    <source>
        <dbReference type="ARBA" id="ARBA00023172"/>
    </source>
</evidence>
<evidence type="ECO:0000259" key="15">
    <source>
        <dbReference type="PROSITE" id="PS50994"/>
    </source>
</evidence>
<keyword evidence="3" id="KW-0540">Nuclease</keyword>
<evidence type="ECO:0000256" key="10">
    <source>
        <dbReference type="ARBA" id="ARBA00022918"/>
    </source>
</evidence>
<dbReference type="AlphaFoldDB" id="A0A9Q3PA30"/>
<sequence length="323" mass="36714">MPPFLTDHLNILRANDRNESGELHRTRGYPITILRGKIAETQGNVQELSNDILYSLHSLFGHIGMKRLKQILQQRFGNNAATDLPRKMANCAHCLVMKSVRHNPLASRGYTILPMDVVAADLMGPFDGALLSSGKYALTIRDIGSTYGECHVLLRKADATTVLFQVLEKWKAKTNKKIKILRRESGGEFCNAFVSSWCINRGTTHEESLPYNHKQNGTIEQYNQSIADMGRTLLKSSGLPTAFWGFAFMWAAHVQNNKPNSKTGDKTPKELLFREQPFYEQLQIFGEKAFIHVPKEKRKKLDDRVVMFCLNNKGWLFFIPDTN</sequence>
<evidence type="ECO:0000313" key="17">
    <source>
        <dbReference type="Proteomes" id="UP000765509"/>
    </source>
</evidence>
<gene>
    <name evidence="16" type="ORF">O181_091886</name>
</gene>
<reference evidence="16" key="1">
    <citation type="submission" date="2021-03" db="EMBL/GenBank/DDBJ databases">
        <title>Draft genome sequence of rust myrtle Austropuccinia psidii MF-1, a brazilian biotype.</title>
        <authorList>
            <person name="Quecine M.C."/>
            <person name="Pachon D.M.R."/>
            <person name="Bonatelli M.L."/>
            <person name="Correr F.H."/>
            <person name="Franceschini L.M."/>
            <person name="Leite T.F."/>
            <person name="Margarido G.R.A."/>
            <person name="Almeida C.A."/>
            <person name="Ferrarezi J.A."/>
            <person name="Labate C.A."/>
        </authorList>
    </citation>
    <scope>NUCLEOTIDE SEQUENCE</scope>
    <source>
        <strain evidence="16">MF-1</strain>
    </source>
</reference>
<evidence type="ECO:0000256" key="2">
    <source>
        <dbReference type="ARBA" id="ARBA00022695"/>
    </source>
</evidence>
<accession>A0A9Q3PA30</accession>
<evidence type="ECO:0000256" key="8">
    <source>
        <dbReference type="ARBA" id="ARBA00022884"/>
    </source>
</evidence>
<evidence type="ECO:0000256" key="9">
    <source>
        <dbReference type="ARBA" id="ARBA00022908"/>
    </source>
</evidence>
<dbReference type="InterPro" id="IPR012337">
    <property type="entry name" value="RNaseH-like_sf"/>
</dbReference>
<name>A0A9Q3PA30_9BASI</name>
<evidence type="ECO:0000256" key="5">
    <source>
        <dbReference type="ARBA" id="ARBA00022759"/>
    </source>
</evidence>
<dbReference type="InterPro" id="IPR001584">
    <property type="entry name" value="Integrase_cat-core"/>
</dbReference>
<dbReference type="GO" id="GO:0032196">
    <property type="term" value="P:transposition"/>
    <property type="evidence" value="ECO:0007669"/>
    <property type="project" value="UniProtKB-KW"/>
</dbReference>
<evidence type="ECO:0000256" key="7">
    <source>
        <dbReference type="ARBA" id="ARBA00022842"/>
    </source>
</evidence>
<evidence type="ECO:0000256" key="13">
    <source>
        <dbReference type="ARBA" id="ARBA00048173"/>
    </source>
</evidence>
<keyword evidence="2" id="KW-0548">Nucleotidyltransferase</keyword>
<dbReference type="GO" id="GO:0046872">
    <property type="term" value="F:metal ion binding"/>
    <property type="evidence" value="ECO:0007669"/>
    <property type="project" value="UniProtKB-KW"/>
</dbReference>
<dbReference type="OrthoDB" id="7691805at2759"/>
<keyword evidence="6" id="KW-0378">Hydrolase</keyword>
<evidence type="ECO:0000256" key="4">
    <source>
        <dbReference type="ARBA" id="ARBA00022723"/>
    </source>
</evidence>
<dbReference type="InterPro" id="IPR036397">
    <property type="entry name" value="RNaseH_sf"/>
</dbReference>
<evidence type="ECO:0000256" key="3">
    <source>
        <dbReference type="ARBA" id="ARBA00022722"/>
    </source>
</evidence>
<dbReference type="GO" id="GO:0003723">
    <property type="term" value="F:RNA binding"/>
    <property type="evidence" value="ECO:0007669"/>
    <property type="project" value="UniProtKB-KW"/>
</dbReference>
<protein>
    <recommendedName>
        <fullName evidence="15">Integrase catalytic domain-containing protein</fullName>
    </recommendedName>
</protein>
<comment type="catalytic activity">
    <reaction evidence="14">
        <text>DNA(n) + a 2'-deoxyribonucleoside 5'-triphosphate = DNA(n+1) + diphosphate</text>
        <dbReference type="Rhea" id="RHEA:22508"/>
        <dbReference type="Rhea" id="RHEA-COMP:17339"/>
        <dbReference type="Rhea" id="RHEA-COMP:17340"/>
        <dbReference type="ChEBI" id="CHEBI:33019"/>
        <dbReference type="ChEBI" id="CHEBI:61560"/>
        <dbReference type="ChEBI" id="CHEBI:173112"/>
        <dbReference type="EC" id="2.7.7.7"/>
    </reaction>
</comment>
<dbReference type="GO" id="GO:0004519">
    <property type="term" value="F:endonuclease activity"/>
    <property type="evidence" value="ECO:0007669"/>
    <property type="project" value="UniProtKB-KW"/>
</dbReference>
<evidence type="ECO:0000313" key="16">
    <source>
        <dbReference type="EMBL" id="MBW0552171.1"/>
    </source>
</evidence>
<evidence type="ECO:0000256" key="14">
    <source>
        <dbReference type="ARBA" id="ARBA00049244"/>
    </source>
</evidence>
<keyword evidence="11" id="KW-0239">DNA-directed DNA polymerase</keyword>
<dbReference type="PANTHER" id="PTHR42648">
    <property type="entry name" value="TRANSPOSASE, PUTATIVE-RELATED"/>
    <property type="match status" value="1"/>
</dbReference>
<evidence type="ECO:0000256" key="6">
    <source>
        <dbReference type="ARBA" id="ARBA00022801"/>
    </source>
</evidence>
<dbReference type="SUPFAM" id="SSF53098">
    <property type="entry name" value="Ribonuclease H-like"/>
    <property type="match status" value="1"/>
</dbReference>
<keyword evidence="5" id="KW-0255">Endonuclease</keyword>
<comment type="caution">
    <text evidence="16">The sequence shown here is derived from an EMBL/GenBank/DDBJ whole genome shotgun (WGS) entry which is preliminary data.</text>
</comment>
<keyword evidence="11" id="KW-0808">Transferase</keyword>
<keyword evidence="8" id="KW-0694">RNA-binding</keyword>
<dbReference type="PANTHER" id="PTHR42648:SF11">
    <property type="entry name" value="TRANSPOSON TY4-P GAG-POL POLYPROTEIN"/>
    <property type="match status" value="1"/>
</dbReference>
<keyword evidence="1" id="KW-0815">Transposition</keyword>